<evidence type="ECO:0000256" key="1">
    <source>
        <dbReference type="ARBA" id="ARBA00004651"/>
    </source>
</evidence>
<organism evidence="8 9">
    <name type="scientific">Mediterraneibacter gnavus</name>
    <name type="common">Ruminococcus gnavus</name>
    <dbReference type="NCBI Taxonomy" id="33038"/>
    <lineage>
        <taxon>Bacteria</taxon>
        <taxon>Bacillati</taxon>
        <taxon>Bacillota</taxon>
        <taxon>Clostridia</taxon>
        <taxon>Lachnospirales</taxon>
        <taxon>Lachnospiraceae</taxon>
        <taxon>Mediterraneibacter</taxon>
    </lineage>
</organism>
<reference evidence="8" key="1">
    <citation type="submission" date="2022-12" db="EMBL/GenBank/DDBJ databases">
        <title>Genome of R. gnavus strain RSHDN_120.</title>
        <authorList>
            <person name="Abdugheni R."/>
        </authorList>
    </citation>
    <scope>NUCLEOTIDE SEQUENCE</scope>
    <source>
        <strain evidence="8">RSHDN_120</strain>
    </source>
</reference>
<feature type="transmembrane region" description="Helical" evidence="6">
    <location>
        <begin position="374"/>
        <end position="394"/>
    </location>
</feature>
<evidence type="ECO:0000259" key="7">
    <source>
        <dbReference type="PROSITE" id="PS50850"/>
    </source>
</evidence>
<dbReference type="RefSeq" id="WP_055168245.1">
    <property type="nucleotide sequence ID" value="NZ_CACRUU010000117.1"/>
</dbReference>
<dbReference type="InterPro" id="IPR011701">
    <property type="entry name" value="MFS"/>
</dbReference>
<evidence type="ECO:0000256" key="5">
    <source>
        <dbReference type="ARBA" id="ARBA00023136"/>
    </source>
</evidence>
<dbReference type="InterPro" id="IPR053160">
    <property type="entry name" value="MFS_DHA3_Transporter"/>
</dbReference>
<name>A0AAW6K7F5_MEDGN</name>
<dbReference type="EMBL" id="JAPZEG010000036">
    <property type="protein sequence ID" value="MDE1205095.1"/>
    <property type="molecule type" value="Genomic_DNA"/>
</dbReference>
<proteinExistence type="predicted"/>
<dbReference type="Gene3D" id="1.20.1250.20">
    <property type="entry name" value="MFS general substrate transporter like domains"/>
    <property type="match status" value="1"/>
</dbReference>
<evidence type="ECO:0000256" key="4">
    <source>
        <dbReference type="ARBA" id="ARBA00022989"/>
    </source>
</evidence>
<sequence>MNTKLSSNKREFEKSKRIYVSVISLYELADKLFGAIYIAFMRAQGIPIDQVSSLFSIQQILQAFFDYPTGTLSDKIGRKKITGCGLIVWGSGILVYAFAENFCTFLPSMVLMAFGMALISGAPSAWLIDQMIKYDVYGERNRILPKIQSSISFFAVMASIISYFLIGIEQKIPIIVAGCISIISGCIALFCGEENYGKIKGENILYILHTQAKEFFRQKKLLLLALRIIVCHIPFLAFVLFWQVYATEIVKIKIEYLSFFLLFFMILLMFGTYMVSICTKKMSSFKTSIMGILVSILGFMILYAFQTVPTFLIGAGLVELGLGIEQAATSIWMCDYIKSEVRSTYSSIFSTIQAIGGFVIANLLGILTEKFGVNVSWVIASIVMGLDIIILIVFNSKYRYGKEVS</sequence>
<dbReference type="InterPro" id="IPR005829">
    <property type="entry name" value="Sugar_transporter_CS"/>
</dbReference>
<feature type="transmembrane region" description="Helical" evidence="6">
    <location>
        <begin position="172"/>
        <end position="191"/>
    </location>
</feature>
<keyword evidence="4 6" id="KW-1133">Transmembrane helix</keyword>
<dbReference type="Proteomes" id="UP001149331">
    <property type="component" value="Unassembled WGS sequence"/>
</dbReference>
<comment type="caution">
    <text evidence="8">The sequence shown here is derived from an EMBL/GenBank/DDBJ whole genome shotgun (WGS) entry which is preliminary data.</text>
</comment>
<keyword evidence="2" id="KW-0813">Transport</keyword>
<dbReference type="PROSITE" id="PS00216">
    <property type="entry name" value="SUGAR_TRANSPORT_1"/>
    <property type="match status" value="1"/>
</dbReference>
<dbReference type="PANTHER" id="PTHR23530">
    <property type="entry name" value="TRANSPORT PROTEIN-RELATED"/>
    <property type="match status" value="1"/>
</dbReference>
<feature type="transmembrane region" description="Helical" evidence="6">
    <location>
        <begin position="149"/>
        <end position="166"/>
    </location>
</feature>
<dbReference type="SUPFAM" id="SSF103473">
    <property type="entry name" value="MFS general substrate transporter"/>
    <property type="match status" value="1"/>
</dbReference>
<dbReference type="InterPro" id="IPR036259">
    <property type="entry name" value="MFS_trans_sf"/>
</dbReference>
<evidence type="ECO:0000256" key="3">
    <source>
        <dbReference type="ARBA" id="ARBA00022692"/>
    </source>
</evidence>
<protein>
    <submittedName>
        <fullName evidence="8">MFS transporter</fullName>
    </submittedName>
</protein>
<keyword evidence="5 6" id="KW-0472">Membrane</keyword>
<dbReference type="GO" id="GO:0022857">
    <property type="term" value="F:transmembrane transporter activity"/>
    <property type="evidence" value="ECO:0007669"/>
    <property type="project" value="InterPro"/>
</dbReference>
<dbReference type="PANTHER" id="PTHR23530:SF1">
    <property type="entry name" value="PERMEASE, MAJOR FACILITATOR SUPERFAMILY-RELATED"/>
    <property type="match status" value="1"/>
</dbReference>
<accession>A0AAW6K7F5</accession>
<dbReference type="GO" id="GO:0005886">
    <property type="term" value="C:plasma membrane"/>
    <property type="evidence" value="ECO:0007669"/>
    <property type="project" value="UniProtKB-SubCell"/>
</dbReference>
<feature type="transmembrane region" description="Helical" evidence="6">
    <location>
        <begin position="221"/>
        <end position="244"/>
    </location>
</feature>
<feature type="transmembrane region" description="Helical" evidence="6">
    <location>
        <begin position="345"/>
        <end position="368"/>
    </location>
</feature>
<dbReference type="InterPro" id="IPR020846">
    <property type="entry name" value="MFS_dom"/>
</dbReference>
<feature type="domain" description="Major facilitator superfamily (MFS) profile" evidence="7">
    <location>
        <begin position="1"/>
        <end position="399"/>
    </location>
</feature>
<evidence type="ECO:0000313" key="8">
    <source>
        <dbReference type="EMBL" id="MDE1205095.1"/>
    </source>
</evidence>
<feature type="transmembrane region" description="Helical" evidence="6">
    <location>
        <begin position="105"/>
        <end position="128"/>
    </location>
</feature>
<dbReference type="PROSITE" id="PS50850">
    <property type="entry name" value="MFS"/>
    <property type="match status" value="1"/>
</dbReference>
<evidence type="ECO:0000256" key="6">
    <source>
        <dbReference type="SAM" id="Phobius"/>
    </source>
</evidence>
<feature type="transmembrane region" description="Helical" evidence="6">
    <location>
        <begin position="287"/>
        <end position="305"/>
    </location>
</feature>
<gene>
    <name evidence="8" type="ORF">O4N78_16350</name>
</gene>
<dbReference type="Pfam" id="PF07690">
    <property type="entry name" value="MFS_1"/>
    <property type="match status" value="1"/>
</dbReference>
<evidence type="ECO:0000256" key="2">
    <source>
        <dbReference type="ARBA" id="ARBA00022448"/>
    </source>
</evidence>
<feature type="transmembrane region" description="Helical" evidence="6">
    <location>
        <begin position="256"/>
        <end position="275"/>
    </location>
</feature>
<comment type="subcellular location">
    <subcellularLocation>
        <location evidence="1">Cell membrane</location>
        <topology evidence="1">Multi-pass membrane protein</topology>
    </subcellularLocation>
</comment>
<dbReference type="AlphaFoldDB" id="A0AAW6K7F5"/>
<feature type="transmembrane region" description="Helical" evidence="6">
    <location>
        <begin position="81"/>
        <end position="99"/>
    </location>
</feature>
<keyword evidence="3 6" id="KW-0812">Transmembrane</keyword>
<evidence type="ECO:0000313" key="9">
    <source>
        <dbReference type="Proteomes" id="UP001149331"/>
    </source>
</evidence>